<sequence>MESPSHNVDEPTTRTIAIIETHTSVSSEPEHDSVVQAPPSKNDSSLSPKAKAALSALQYTLDLLGKTPLPGIGAVTAALSQVVKGVQEIPQVEEDWKEIAERMAHLSFLMGKMNATPKLQDDMEQYCTPLNEELCKLSEDIDKASKQGRLVNFFTSTDALASLSVHQKRLDSIINDLTAALCMNTSTTKAELRTSLDEIEEMLLSLASDAPAIHMTGNTIDEILGPAMANNKFGGLHIFVSLYSS</sequence>
<feature type="region of interest" description="Disordered" evidence="1">
    <location>
        <begin position="1"/>
        <end position="47"/>
    </location>
</feature>
<evidence type="ECO:0000313" key="3">
    <source>
        <dbReference type="Proteomes" id="UP000053424"/>
    </source>
</evidence>
<evidence type="ECO:0000256" key="1">
    <source>
        <dbReference type="SAM" id="MobiDB-lite"/>
    </source>
</evidence>
<gene>
    <name evidence="2" type="ORF">M413DRAFT_31047</name>
</gene>
<dbReference type="EMBL" id="KN831798">
    <property type="protein sequence ID" value="KIM37346.1"/>
    <property type="molecule type" value="Genomic_DNA"/>
</dbReference>
<name>A0A0C3C0Z2_HEBCY</name>
<proteinExistence type="predicted"/>
<dbReference type="Proteomes" id="UP000053424">
    <property type="component" value="Unassembled WGS sequence"/>
</dbReference>
<protein>
    <submittedName>
        <fullName evidence="2">Uncharacterized protein</fullName>
    </submittedName>
</protein>
<dbReference type="GO" id="GO:0007166">
    <property type="term" value="P:cell surface receptor signaling pathway"/>
    <property type="evidence" value="ECO:0007669"/>
    <property type="project" value="InterPro"/>
</dbReference>
<dbReference type="AlphaFoldDB" id="A0A0C3C0Z2"/>
<organism evidence="2 3">
    <name type="scientific">Hebeloma cylindrosporum</name>
    <dbReference type="NCBI Taxonomy" id="76867"/>
    <lineage>
        <taxon>Eukaryota</taxon>
        <taxon>Fungi</taxon>
        <taxon>Dikarya</taxon>
        <taxon>Basidiomycota</taxon>
        <taxon>Agaricomycotina</taxon>
        <taxon>Agaricomycetes</taxon>
        <taxon>Agaricomycetidae</taxon>
        <taxon>Agaricales</taxon>
        <taxon>Agaricineae</taxon>
        <taxon>Hymenogastraceae</taxon>
        <taxon>Hebeloma</taxon>
    </lineage>
</organism>
<dbReference type="InterPro" id="IPR036537">
    <property type="entry name" value="Adaptor_Cbl_N_dom_sf"/>
</dbReference>
<evidence type="ECO:0000313" key="2">
    <source>
        <dbReference type="EMBL" id="KIM37346.1"/>
    </source>
</evidence>
<dbReference type="Gene3D" id="1.20.930.20">
    <property type="entry name" value="Adaptor protein Cbl, N-terminal domain"/>
    <property type="match status" value="1"/>
</dbReference>
<accession>A0A0C3C0Z2</accession>
<dbReference type="CDD" id="cd21037">
    <property type="entry name" value="MLKL_NTD"/>
    <property type="match status" value="1"/>
</dbReference>
<dbReference type="InterPro" id="IPR059179">
    <property type="entry name" value="MLKL-like_MCAfunc"/>
</dbReference>
<dbReference type="HOGENOM" id="CLU_1133698_0_0_1"/>
<reference evidence="3" key="2">
    <citation type="submission" date="2015-01" db="EMBL/GenBank/DDBJ databases">
        <title>Evolutionary Origins and Diversification of the Mycorrhizal Mutualists.</title>
        <authorList>
            <consortium name="DOE Joint Genome Institute"/>
            <consortium name="Mycorrhizal Genomics Consortium"/>
            <person name="Kohler A."/>
            <person name="Kuo A."/>
            <person name="Nagy L.G."/>
            <person name="Floudas D."/>
            <person name="Copeland A."/>
            <person name="Barry K.W."/>
            <person name="Cichocki N."/>
            <person name="Veneault-Fourrey C."/>
            <person name="LaButti K."/>
            <person name="Lindquist E.A."/>
            <person name="Lipzen A."/>
            <person name="Lundell T."/>
            <person name="Morin E."/>
            <person name="Murat C."/>
            <person name="Riley R."/>
            <person name="Ohm R."/>
            <person name="Sun H."/>
            <person name="Tunlid A."/>
            <person name="Henrissat B."/>
            <person name="Grigoriev I.V."/>
            <person name="Hibbett D.S."/>
            <person name="Martin F."/>
        </authorList>
    </citation>
    <scope>NUCLEOTIDE SEQUENCE [LARGE SCALE GENOMIC DNA]</scope>
    <source>
        <strain evidence="3">h7</strain>
    </source>
</reference>
<dbReference type="OrthoDB" id="3069255at2759"/>
<reference evidence="2 3" key="1">
    <citation type="submission" date="2014-04" db="EMBL/GenBank/DDBJ databases">
        <authorList>
            <consortium name="DOE Joint Genome Institute"/>
            <person name="Kuo A."/>
            <person name="Gay G."/>
            <person name="Dore J."/>
            <person name="Kohler A."/>
            <person name="Nagy L.G."/>
            <person name="Floudas D."/>
            <person name="Copeland A."/>
            <person name="Barry K.W."/>
            <person name="Cichocki N."/>
            <person name="Veneault-Fourrey C."/>
            <person name="LaButti K."/>
            <person name="Lindquist E.A."/>
            <person name="Lipzen A."/>
            <person name="Lundell T."/>
            <person name="Morin E."/>
            <person name="Murat C."/>
            <person name="Sun H."/>
            <person name="Tunlid A."/>
            <person name="Henrissat B."/>
            <person name="Grigoriev I.V."/>
            <person name="Hibbett D.S."/>
            <person name="Martin F."/>
            <person name="Nordberg H.P."/>
            <person name="Cantor M.N."/>
            <person name="Hua S.X."/>
        </authorList>
    </citation>
    <scope>NUCLEOTIDE SEQUENCE [LARGE SCALE GENOMIC DNA]</scope>
    <source>
        <strain evidence="3">h7</strain>
    </source>
</reference>
<keyword evidence="3" id="KW-1185">Reference proteome</keyword>